<dbReference type="EMBL" id="JACRJB010000005">
    <property type="protein sequence ID" value="MBI5128078.1"/>
    <property type="molecule type" value="Genomic_DNA"/>
</dbReference>
<evidence type="ECO:0000313" key="2">
    <source>
        <dbReference type="Proteomes" id="UP000782519"/>
    </source>
</evidence>
<sequence length="86" mass="9597">MMRLMVEKVGSGLHPSEVVVSVKTVSGSQRLIVSQRSLVENSISVGFPIGESQDATLVELPRETQSGAWRVWVPKDQLFEEERMRA</sequence>
<dbReference type="Proteomes" id="UP000782519">
    <property type="component" value="Unassembled WGS sequence"/>
</dbReference>
<gene>
    <name evidence="1" type="ORF">HZA66_01430</name>
</gene>
<organism evidence="1 2">
    <name type="scientific">Rhodopseudomonas palustris</name>
    <dbReference type="NCBI Taxonomy" id="1076"/>
    <lineage>
        <taxon>Bacteria</taxon>
        <taxon>Pseudomonadati</taxon>
        <taxon>Pseudomonadota</taxon>
        <taxon>Alphaproteobacteria</taxon>
        <taxon>Hyphomicrobiales</taxon>
        <taxon>Nitrobacteraceae</taxon>
        <taxon>Rhodopseudomonas</taxon>
    </lineage>
</organism>
<dbReference type="AlphaFoldDB" id="A0A933W092"/>
<comment type="caution">
    <text evidence="1">The sequence shown here is derived from an EMBL/GenBank/DDBJ whole genome shotgun (WGS) entry which is preliminary data.</text>
</comment>
<protein>
    <submittedName>
        <fullName evidence="1">Uncharacterized protein</fullName>
    </submittedName>
</protein>
<name>A0A933W092_RHOPL</name>
<evidence type="ECO:0000313" key="1">
    <source>
        <dbReference type="EMBL" id="MBI5128078.1"/>
    </source>
</evidence>
<accession>A0A933W092</accession>
<reference evidence="1" key="1">
    <citation type="submission" date="2020-07" db="EMBL/GenBank/DDBJ databases">
        <title>Huge and variable diversity of episymbiotic CPR bacteria and DPANN archaea in groundwater ecosystems.</title>
        <authorList>
            <person name="He C.Y."/>
            <person name="Keren R."/>
            <person name="Whittaker M."/>
            <person name="Farag I.F."/>
            <person name="Doudna J."/>
            <person name="Cate J.H.D."/>
            <person name="Banfield J.F."/>
        </authorList>
    </citation>
    <scope>NUCLEOTIDE SEQUENCE</scope>
    <source>
        <strain evidence="1">NC_groundwater_1818_Pr3_B-0.1um_66_35</strain>
    </source>
</reference>
<proteinExistence type="predicted"/>